<dbReference type="Proteomes" id="UP000054248">
    <property type="component" value="Unassembled WGS sequence"/>
</dbReference>
<dbReference type="InterPro" id="IPR005302">
    <property type="entry name" value="MoCF_Sase_C"/>
</dbReference>
<dbReference type="GO" id="GO:0030151">
    <property type="term" value="F:molybdenum ion binding"/>
    <property type="evidence" value="ECO:0007669"/>
    <property type="project" value="InterPro"/>
</dbReference>
<dbReference type="STRING" id="1051891.A0A0C3Q0K0"/>
<dbReference type="OrthoDB" id="17255at2759"/>
<accession>A0A0C3Q0K0</accession>
<evidence type="ECO:0000313" key="3">
    <source>
        <dbReference type="Proteomes" id="UP000054248"/>
    </source>
</evidence>
<dbReference type="GO" id="GO:0003824">
    <property type="term" value="F:catalytic activity"/>
    <property type="evidence" value="ECO:0007669"/>
    <property type="project" value="InterPro"/>
</dbReference>
<feature type="non-terminal residue" evidence="2">
    <location>
        <position position="296"/>
    </location>
</feature>
<evidence type="ECO:0000313" key="2">
    <source>
        <dbReference type="EMBL" id="KIO15499.1"/>
    </source>
</evidence>
<sequence>MNFVFWDNVYVLTSALPKSCKGTSVKEARYTPEGLEYDRWLVIVDAKTHIAITARDINKMLLTDPTIHVDESDTYGGKIEISFPTDSGCEPLNIPLRPTQDCGSSISPFPVTDLQICTVNNVIVWESNNEGYVVESLDPDAAYGPDTPSKTLSKFLGRTALPVLKGSKLRWVLPTINFPKLRASAMFHDGYPILVANDSSFEDIAKRVRMAANAEGDGEDTFKIHGLNKEVWKEKEIFIERFRPNIVISGEGLISYDEERWGDIEVGQNQGEMLLVSLCYHYQMPNIDVETGEPDS</sequence>
<dbReference type="InterPro" id="IPR005303">
    <property type="entry name" value="MOCOS_middle"/>
</dbReference>
<protein>
    <recommendedName>
        <fullName evidence="1">MOSC domain-containing protein</fullName>
    </recommendedName>
</protein>
<dbReference type="PROSITE" id="PS51340">
    <property type="entry name" value="MOSC"/>
    <property type="match status" value="1"/>
</dbReference>
<gene>
    <name evidence="2" type="ORF">M407DRAFT_87042</name>
</gene>
<dbReference type="GO" id="GO:0030170">
    <property type="term" value="F:pyridoxal phosphate binding"/>
    <property type="evidence" value="ECO:0007669"/>
    <property type="project" value="InterPro"/>
</dbReference>
<dbReference type="HOGENOM" id="CLU_028286_1_0_1"/>
<feature type="domain" description="MOSC" evidence="1">
    <location>
        <begin position="167"/>
        <end position="296"/>
    </location>
</feature>
<evidence type="ECO:0000259" key="1">
    <source>
        <dbReference type="PROSITE" id="PS51340"/>
    </source>
</evidence>
<reference evidence="3" key="2">
    <citation type="submission" date="2015-01" db="EMBL/GenBank/DDBJ databases">
        <title>Evolutionary Origins and Diversification of the Mycorrhizal Mutualists.</title>
        <authorList>
            <consortium name="DOE Joint Genome Institute"/>
            <consortium name="Mycorrhizal Genomics Consortium"/>
            <person name="Kohler A."/>
            <person name="Kuo A."/>
            <person name="Nagy L.G."/>
            <person name="Floudas D."/>
            <person name="Copeland A."/>
            <person name="Barry K.W."/>
            <person name="Cichocki N."/>
            <person name="Veneault-Fourrey C."/>
            <person name="LaButti K."/>
            <person name="Lindquist E.A."/>
            <person name="Lipzen A."/>
            <person name="Lundell T."/>
            <person name="Morin E."/>
            <person name="Murat C."/>
            <person name="Riley R."/>
            <person name="Ohm R."/>
            <person name="Sun H."/>
            <person name="Tunlid A."/>
            <person name="Henrissat B."/>
            <person name="Grigoriev I.V."/>
            <person name="Hibbett D.S."/>
            <person name="Martin F."/>
        </authorList>
    </citation>
    <scope>NUCLEOTIDE SEQUENCE [LARGE SCALE GENOMIC DNA]</scope>
    <source>
        <strain evidence="3">MUT 4182</strain>
    </source>
</reference>
<name>A0A0C3Q0K0_9AGAM</name>
<organism evidence="2 3">
    <name type="scientific">Tulasnella calospora MUT 4182</name>
    <dbReference type="NCBI Taxonomy" id="1051891"/>
    <lineage>
        <taxon>Eukaryota</taxon>
        <taxon>Fungi</taxon>
        <taxon>Dikarya</taxon>
        <taxon>Basidiomycota</taxon>
        <taxon>Agaricomycotina</taxon>
        <taxon>Agaricomycetes</taxon>
        <taxon>Cantharellales</taxon>
        <taxon>Tulasnellaceae</taxon>
        <taxon>Tulasnella</taxon>
    </lineage>
</organism>
<reference evidence="2 3" key="1">
    <citation type="submission" date="2014-04" db="EMBL/GenBank/DDBJ databases">
        <authorList>
            <consortium name="DOE Joint Genome Institute"/>
            <person name="Kuo A."/>
            <person name="Girlanda M."/>
            <person name="Perotto S."/>
            <person name="Kohler A."/>
            <person name="Nagy L.G."/>
            <person name="Floudas D."/>
            <person name="Copeland A."/>
            <person name="Barry K.W."/>
            <person name="Cichocki N."/>
            <person name="Veneault-Fourrey C."/>
            <person name="LaButti K."/>
            <person name="Lindquist E.A."/>
            <person name="Lipzen A."/>
            <person name="Lundell T."/>
            <person name="Morin E."/>
            <person name="Murat C."/>
            <person name="Sun H."/>
            <person name="Tunlid A."/>
            <person name="Henrissat B."/>
            <person name="Grigoriev I.V."/>
            <person name="Hibbett D.S."/>
            <person name="Martin F."/>
            <person name="Nordberg H.P."/>
            <person name="Cantor M.N."/>
            <person name="Hua S.X."/>
        </authorList>
    </citation>
    <scope>NUCLEOTIDE SEQUENCE [LARGE SCALE GENOMIC DNA]</scope>
    <source>
        <strain evidence="2 3">MUT 4182</strain>
    </source>
</reference>
<dbReference type="AlphaFoldDB" id="A0A0C3Q0K0"/>
<dbReference type="EMBL" id="KN824021">
    <property type="protein sequence ID" value="KIO15499.1"/>
    <property type="molecule type" value="Genomic_DNA"/>
</dbReference>
<dbReference type="SUPFAM" id="SSF141673">
    <property type="entry name" value="MOSC N-terminal domain-like"/>
    <property type="match status" value="1"/>
</dbReference>
<proteinExistence type="predicted"/>
<dbReference type="Pfam" id="PF03476">
    <property type="entry name" value="MOSC_N"/>
    <property type="match status" value="1"/>
</dbReference>
<keyword evidence="3" id="KW-1185">Reference proteome</keyword>